<gene>
    <name evidence="1" type="ORF">WFZ86_09690</name>
</gene>
<protein>
    <recommendedName>
        <fullName evidence="3">Secreted protein</fullName>
    </recommendedName>
</protein>
<dbReference type="EMBL" id="JBCGDP010000008">
    <property type="protein sequence ID" value="MEM0576771.1"/>
    <property type="molecule type" value="Genomic_DNA"/>
</dbReference>
<organism evidence="1 2">
    <name type="scientific">Flavobacterium polysaccharolyticum</name>
    <dbReference type="NCBI Taxonomy" id="3133148"/>
    <lineage>
        <taxon>Bacteria</taxon>
        <taxon>Pseudomonadati</taxon>
        <taxon>Bacteroidota</taxon>
        <taxon>Flavobacteriia</taxon>
        <taxon>Flavobacteriales</taxon>
        <taxon>Flavobacteriaceae</taxon>
        <taxon>Flavobacterium</taxon>
    </lineage>
</organism>
<proteinExistence type="predicted"/>
<accession>A0ABU9NR24</accession>
<evidence type="ECO:0000313" key="1">
    <source>
        <dbReference type="EMBL" id="MEM0576771.1"/>
    </source>
</evidence>
<evidence type="ECO:0000313" key="2">
    <source>
        <dbReference type="Proteomes" id="UP001468798"/>
    </source>
</evidence>
<sequence length="64" mass="6984">MLPFKYCLEVLKIGLAEAILFSVVLRVASSLTNARNSAFFNCSSLMEVSWGFPTVYDGCVTTAT</sequence>
<keyword evidence="2" id="KW-1185">Reference proteome</keyword>
<dbReference type="Proteomes" id="UP001468798">
    <property type="component" value="Unassembled WGS sequence"/>
</dbReference>
<evidence type="ECO:0008006" key="3">
    <source>
        <dbReference type="Google" id="ProtNLM"/>
    </source>
</evidence>
<comment type="caution">
    <text evidence="1">The sequence shown here is derived from an EMBL/GenBank/DDBJ whole genome shotgun (WGS) entry which is preliminary data.</text>
</comment>
<dbReference type="RefSeq" id="WP_342691755.1">
    <property type="nucleotide sequence ID" value="NZ_JBCGDP010000008.1"/>
</dbReference>
<name>A0ABU9NR24_9FLAO</name>
<reference evidence="1 2" key="1">
    <citation type="submission" date="2024-03" db="EMBL/GenBank/DDBJ databases">
        <title>Two novel species of the genus Flavobacterium exhibiting potentially degradation of complex polysaccharides.</title>
        <authorList>
            <person name="Lian X."/>
        </authorList>
    </citation>
    <scope>NUCLEOTIDE SEQUENCE [LARGE SCALE GENOMIC DNA]</scope>
    <source>
        <strain evidence="1 2">N6</strain>
    </source>
</reference>